<dbReference type="PANTHER" id="PTHR33121">
    <property type="entry name" value="CYCLIC DI-GMP PHOSPHODIESTERASE PDEF"/>
    <property type="match status" value="1"/>
</dbReference>
<evidence type="ECO:0000313" key="4">
    <source>
        <dbReference type="EMBL" id="OHW61926.1"/>
    </source>
</evidence>
<dbReference type="GO" id="GO:0071111">
    <property type="term" value="F:cyclic-guanylate-specific phosphodiesterase activity"/>
    <property type="evidence" value="ECO:0007669"/>
    <property type="project" value="UniProtKB-EC"/>
</dbReference>
<feature type="domain" description="GGDEF" evidence="3">
    <location>
        <begin position="151"/>
        <end position="283"/>
    </location>
</feature>
<gene>
    <name evidence="4" type="primary">gmr_6</name>
    <name evidence="4" type="ORF">EUAN_16890</name>
</gene>
<dbReference type="Pfam" id="PF00990">
    <property type="entry name" value="GGDEF"/>
    <property type="match status" value="1"/>
</dbReference>
<dbReference type="NCBIfam" id="TIGR00254">
    <property type="entry name" value="GGDEF"/>
    <property type="match status" value="1"/>
</dbReference>
<keyword evidence="1" id="KW-0472">Membrane</keyword>
<sequence length="551" mass="62703">MENNRLRMVTSKYKDIREMALRTLISYLSLGTLWFIYSEPIGSLLGNADSSGPENIAGIIFIFLSAFTVHSIFIKKLSALENLELSSSDELMEFEDYKKLKRDSSIYEQYDILKKKVYSLSKYDQLTGMLNRYTFAEKVDDYIISNMGRNSKFALIYVDIDNFNLINDALGHDCGDMLLKKMSRSLEDSMGNTSNIGRLGGDEFLILLEDASTERIKEKASEILESVRRPWNCGQHEIYITASIGIAKYPDDGKNFVTLLKNSDTANFHAKETGKDKFCFYSTSIRENTMKNAHMVNQIRYAIDNNEFLLYYQPQINLSTGEIDGVEALIRWLHPKKGFVPPMDFIPFAEETGYIYNIERWVLQKAFKQRNLWADKYNKDIKMSVNLSGKSVMQPEAVEVISEIVKKRPSALKYFSLEITETAVMANLKNAVENLEKIKELGIEIALDDFGTGYSSLTYLKKLPIEVLKIDKSFTDFVSNKKGDEIIVESVITLAQNLGLDIVVEGIETKEQLGFFKSRGCNIGQGYLFSKPLPPSEIEELLLANKIFSLS</sequence>
<feature type="domain" description="EAL" evidence="2">
    <location>
        <begin position="292"/>
        <end position="546"/>
    </location>
</feature>
<dbReference type="EC" id="3.1.4.52" evidence="4"/>
<evidence type="ECO:0000259" key="3">
    <source>
        <dbReference type="PROSITE" id="PS50887"/>
    </source>
</evidence>
<dbReference type="InterPro" id="IPR029787">
    <property type="entry name" value="Nucleotide_cyclase"/>
</dbReference>
<dbReference type="EMBL" id="MKIE01000006">
    <property type="protein sequence ID" value="OHW61926.1"/>
    <property type="molecule type" value="Genomic_DNA"/>
</dbReference>
<dbReference type="InterPro" id="IPR000160">
    <property type="entry name" value="GGDEF_dom"/>
</dbReference>
<feature type="transmembrane region" description="Helical" evidence="1">
    <location>
        <begin position="20"/>
        <end position="36"/>
    </location>
</feature>
<dbReference type="RefSeq" id="WP_071063589.1">
    <property type="nucleotide sequence ID" value="NZ_MKIE01000006.1"/>
</dbReference>
<name>A0A1S1V5K5_9FIRM</name>
<dbReference type="SUPFAM" id="SSF141868">
    <property type="entry name" value="EAL domain-like"/>
    <property type="match status" value="1"/>
</dbReference>
<keyword evidence="5" id="KW-1185">Reference proteome</keyword>
<evidence type="ECO:0000313" key="5">
    <source>
        <dbReference type="Proteomes" id="UP000180254"/>
    </source>
</evidence>
<proteinExistence type="predicted"/>
<dbReference type="Pfam" id="PF00563">
    <property type="entry name" value="EAL"/>
    <property type="match status" value="1"/>
</dbReference>
<dbReference type="PROSITE" id="PS50887">
    <property type="entry name" value="GGDEF"/>
    <property type="match status" value="1"/>
</dbReference>
<protein>
    <submittedName>
        <fullName evidence="4">Cyclic di-GMP phosphodiesterase Gmr</fullName>
        <ecNumber evidence="4">3.1.4.52</ecNumber>
    </submittedName>
</protein>
<feature type="transmembrane region" description="Helical" evidence="1">
    <location>
        <begin position="56"/>
        <end position="74"/>
    </location>
</feature>
<dbReference type="InterPro" id="IPR035919">
    <property type="entry name" value="EAL_sf"/>
</dbReference>
<keyword evidence="1" id="KW-0812">Transmembrane</keyword>
<dbReference type="PANTHER" id="PTHR33121:SF71">
    <property type="entry name" value="OXYGEN SENSOR PROTEIN DOSP"/>
    <property type="match status" value="1"/>
</dbReference>
<dbReference type="Proteomes" id="UP000180254">
    <property type="component" value="Unassembled WGS sequence"/>
</dbReference>
<evidence type="ECO:0000259" key="2">
    <source>
        <dbReference type="PROSITE" id="PS50883"/>
    </source>
</evidence>
<dbReference type="SMART" id="SM00267">
    <property type="entry name" value="GGDEF"/>
    <property type="match status" value="1"/>
</dbReference>
<keyword evidence="4" id="KW-0378">Hydrolase</keyword>
<reference evidence="4 5" key="1">
    <citation type="submission" date="2016-09" db="EMBL/GenBank/DDBJ databases">
        <title>Genome sequence of Eubacterium angustum.</title>
        <authorList>
            <person name="Poehlein A."/>
            <person name="Daniel R."/>
        </authorList>
    </citation>
    <scope>NUCLEOTIDE SEQUENCE [LARGE SCALE GENOMIC DNA]</scope>
    <source>
        <strain evidence="4 5">DSM 1989</strain>
    </source>
</reference>
<evidence type="ECO:0000256" key="1">
    <source>
        <dbReference type="SAM" id="Phobius"/>
    </source>
</evidence>
<keyword evidence="1" id="KW-1133">Transmembrane helix</keyword>
<dbReference type="InterPro" id="IPR001633">
    <property type="entry name" value="EAL_dom"/>
</dbReference>
<dbReference type="InterPro" id="IPR043128">
    <property type="entry name" value="Rev_trsase/Diguanyl_cyclase"/>
</dbReference>
<accession>A0A1S1V5K5</accession>
<dbReference type="SUPFAM" id="SSF55073">
    <property type="entry name" value="Nucleotide cyclase"/>
    <property type="match status" value="1"/>
</dbReference>
<dbReference type="InterPro" id="IPR050706">
    <property type="entry name" value="Cyclic-di-GMP_PDE-like"/>
</dbReference>
<dbReference type="STRING" id="39480.EUAN_16890"/>
<organism evidence="4 5">
    <name type="scientific">Andreesenia angusta</name>
    <dbReference type="NCBI Taxonomy" id="39480"/>
    <lineage>
        <taxon>Bacteria</taxon>
        <taxon>Bacillati</taxon>
        <taxon>Bacillota</taxon>
        <taxon>Tissierellia</taxon>
        <taxon>Tissierellales</taxon>
        <taxon>Gottschalkiaceae</taxon>
        <taxon>Andreesenia</taxon>
    </lineage>
</organism>
<comment type="caution">
    <text evidence="4">The sequence shown here is derived from an EMBL/GenBank/DDBJ whole genome shotgun (WGS) entry which is preliminary data.</text>
</comment>
<dbReference type="CDD" id="cd01949">
    <property type="entry name" value="GGDEF"/>
    <property type="match status" value="1"/>
</dbReference>
<dbReference type="CDD" id="cd01948">
    <property type="entry name" value="EAL"/>
    <property type="match status" value="1"/>
</dbReference>
<dbReference type="PROSITE" id="PS50883">
    <property type="entry name" value="EAL"/>
    <property type="match status" value="1"/>
</dbReference>
<dbReference type="SMART" id="SM00052">
    <property type="entry name" value="EAL"/>
    <property type="match status" value="1"/>
</dbReference>
<dbReference type="AlphaFoldDB" id="A0A1S1V5K5"/>
<dbReference type="OrthoDB" id="9805474at2"/>
<dbReference type="Gene3D" id="3.30.70.270">
    <property type="match status" value="1"/>
</dbReference>
<dbReference type="Gene3D" id="3.20.20.450">
    <property type="entry name" value="EAL domain"/>
    <property type="match status" value="1"/>
</dbReference>